<sequence length="84" mass="9682">MTVDQLQSHGNTLLQQAARECRRALQASTKIDLLYEGRSYRIRDVEWMQREAEDARVKWANVCALLDEVVREYRNSVKRTGGGA</sequence>
<dbReference type="Proteomes" id="UP000192366">
    <property type="component" value="Unassembled WGS sequence"/>
</dbReference>
<dbReference type="RefSeq" id="WP_083061563.1">
    <property type="nucleotide sequence ID" value="NZ_JACKVM010000014.1"/>
</dbReference>
<protein>
    <submittedName>
        <fullName evidence="1">Uncharacterized protein</fullName>
    </submittedName>
</protein>
<dbReference type="STRING" id="564198.BST17_24820"/>
<evidence type="ECO:0000313" key="2">
    <source>
        <dbReference type="Proteomes" id="UP000192366"/>
    </source>
</evidence>
<dbReference type="EMBL" id="MVHJ01000033">
    <property type="protein sequence ID" value="ORA02136.1"/>
    <property type="molecule type" value="Genomic_DNA"/>
</dbReference>
<comment type="caution">
    <text evidence="1">The sequence shown here is derived from an EMBL/GenBank/DDBJ whole genome shotgun (WGS) entry which is preliminary data.</text>
</comment>
<proteinExistence type="predicted"/>
<gene>
    <name evidence="1" type="ORF">BST17_24820</name>
</gene>
<dbReference type="AlphaFoldDB" id="A0A1W9YPZ8"/>
<organism evidence="1 2">
    <name type="scientific">Mycolicibacterium bacteremicum</name>
    <name type="common">Mycobacterium bacteremicum</name>
    <dbReference type="NCBI Taxonomy" id="564198"/>
    <lineage>
        <taxon>Bacteria</taxon>
        <taxon>Bacillati</taxon>
        <taxon>Actinomycetota</taxon>
        <taxon>Actinomycetes</taxon>
        <taxon>Mycobacteriales</taxon>
        <taxon>Mycobacteriaceae</taxon>
        <taxon>Mycolicibacterium</taxon>
    </lineage>
</organism>
<evidence type="ECO:0000313" key="1">
    <source>
        <dbReference type="EMBL" id="ORA02136.1"/>
    </source>
</evidence>
<name>A0A1W9YPZ8_MYCBA</name>
<reference evidence="1 2" key="1">
    <citation type="submission" date="2017-02" db="EMBL/GenBank/DDBJ databases">
        <title>The new phylogeny of genus Mycobacterium.</title>
        <authorList>
            <person name="Tortoli E."/>
            <person name="Trovato A."/>
            <person name="Cirillo D.M."/>
        </authorList>
    </citation>
    <scope>NUCLEOTIDE SEQUENCE [LARGE SCALE GENOMIC DNA]</scope>
    <source>
        <strain evidence="1 2">DSM 45578</strain>
    </source>
</reference>
<accession>A0A1W9YPZ8</accession>
<keyword evidence="2" id="KW-1185">Reference proteome</keyword>